<dbReference type="InterPro" id="IPR021109">
    <property type="entry name" value="Peptidase_aspartic_dom_sf"/>
</dbReference>
<reference evidence="1" key="1">
    <citation type="submission" date="2022-07" db="EMBL/GenBank/DDBJ databases">
        <title>Draft genome sequence of Zalerion maritima ATCC 34329, a (micro)plastics degrading marine fungus.</title>
        <authorList>
            <person name="Paco A."/>
            <person name="Goncalves M.F.M."/>
            <person name="Rocha-Santos T.A.P."/>
            <person name="Alves A."/>
        </authorList>
    </citation>
    <scope>NUCLEOTIDE SEQUENCE</scope>
    <source>
        <strain evidence="1">ATCC 34329</strain>
    </source>
</reference>
<name>A0AAD5WWE4_9PEZI</name>
<protein>
    <submittedName>
        <fullName evidence="1">Uncharacterized protein</fullName>
    </submittedName>
</protein>
<gene>
    <name evidence="1" type="ORF">MKZ38_004594</name>
</gene>
<comment type="caution">
    <text evidence="1">The sequence shown here is derived from an EMBL/GenBank/DDBJ whole genome shotgun (WGS) entry which is preliminary data.</text>
</comment>
<keyword evidence="2" id="KW-1185">Reference proteome</keyword>
<organism evidence="1 2">
    <name type="scientific">Zalerion maritima</name>
    <dbReference type="NCBI Taxonomy" id="339359"/>
    <lineage>
        <taxon>Eukaryota</taxon>
        <taxon>Fungi</taxon>
        <taxon>Dikarya</taxon>
        <taxon>Ascomycota</taxon>
        <taxon>Pezizomycotina</taxon>
        <taxon>Sordariomycetes</taxon>
        <taxon>Lulworthiomycetidae</taxon>
        <taxon>Lulworthiales</taxon>
        <taxon>Lulworthiaceae</taxon>
        <taxon>Zalerion</taxon>
    </lineage>
</organism>
<dbReference type="CDD" id="cd00303">
    <property type="entry name" value="retropepsin_like"/>
    <property type="match status" value="1"/>
</dbReference>
<proteinExistence type="predicted"/>
<accession>A0AAD5WWE4</accession>
<dbReference type="Gene3D" id="2.40.70.10">
    <property type="entry name" value="Acid Proteases"/>
    <property type="match status" value="1"/>
</dbReference>
<dbReference type="AlphaFoldDB" id="A0AAD5WWE4"/>
<dbReference type="EMBL" id="JAKWBI020000026">
    <property type="protein sequence ID" value="KAJ2905727.1"/>
    <property type="molecule type" value="Genomic_DNA"/>
</dbReference>
<evidence type="ECO:0000313" key="1">
    <source>
        <dbReference type="EMBL" id="KAJ2905727.1"/>
    </source>
</evidence>
<sequence>MTEGKPLGGKESHQRYCSVASDDLVGLKSVSAIVSKSLANELRLDLDPEGQKTLSLASGAKVRILGTVKLKWKFSGERRAHDILFDVLPQCVHDVVLGYKFLRITKTLTRFKHRIAKVLSSFMPVPGRISINLLGLEQQHSRVT</sequence>
<dbReference type="Proteomes" id="UP001201980">
    <property type="component" value="Unassembled WGS sequence"/>
</dbReference>
<evidence type="ECO:0000313" key="2">
    <source>
        <dbReference type="Proteomes" id="UP001201980"/>
    </source>
</evidence>